<organism evidence="1 2">
    <name type="scientific">Piscirickettsia litoralis</name>
    <dbReference type="NCBI Taxonomy" id="1891921"/>
    <lineage>
        <taxon>Bacteria</taxon>
        <taxon>Pseudomonadati</taxon>
        <taxon>Pseudomonadota</taxon>
        <taxon>Gammaproteobacteria</taxon>
        <taxon>Thiotrichales</taxon>
        <taxon>Piscirickettsiaceae</taxon>
        <taxon>Piscirickettsia</taxon>
    </lineage>
</organism>
<dbReference type="RefSeq" id="WP_069313361.1">
    <property type="nucleotide sequence ID" value="NZ_MDTU01000001.1"/>
</dbReference>
<dbReference type="InterPro" id="IPR017946">
    <property type="entry name" value="PLC-like_Pdiesterase_TIM-brl"/>
</dbReference>
<evidence type="ECO:0000313" key="1">
    <source>
        <dbReference type="EMBL" id="ODN43563.1"/>
    </source>
</evidence>
<name>A0ABX3A560_9GAMM</name>
<gene>
    <name evidence="1" type="ORF">BGC07_12375</name>
</gene>
<reference evidence="1 2" key="1">
    <citation type="submission" date="2016-08" db="EMBL/GenBank/DDBJ databases">
        <title>Draft genome sequence of Candidatus Piscirickettsia litoralis, from seawater.</title>
        <authorList>
            <person name="Wan X."/>
            <person name="Lee A.J."/>
            <person name="Hou S."/>
            <person name="Donachie S.P."/>
        </authorList>
    </citation>
    <scope>NUCLEOTIDE SEQUENCE [LARGE SCALE GENOMIC DNA]</scope>
    <source>
        <strain evidence="1 2">Y2</strain>
    </source>
</reference>
<accession>A0ABX3A560</accession>
<proteinExistence type="predicted"/>
<evidence type="ECO:0000313" key="2">
    <source>
        <dbReference type="Proteomes" id="UP000094329"/>
    </source>
</evidence>
<dbReference type="EMBL" id="MDTU01000001">
    <property type="protein sequence ID" value="ODN43563.1"/>
    <property type="molecule type" value="Genomic_DNA"/>
</dbReference>
<sequence length="331" mass="37584">MFYFKNSWKFNVKKKYLTTCFIFTLAFSSTSFSWSNYFRFVNNFNYPVIVSITPDAGWYDPSGIHNLCNSAKNNTVADQSVSCEYQFTDGKMNWYSQYGSNEGIIKVSKKDDTTSYCTFHYYYSRSSYKSYFDVRSEKISLPDCHGQFSQKEFSVVTDHNKALARPLDGNVIFNIDGLKAAEVTESLSQADCGGKGGDNCIIFSPDLNKKYINNGSSLEEMLGLQAKLSENEPLNFEQFLGGHNSAVSRHYTGSNSPYNLSYSDPDAYSNLTDQLNEGVRQIELDIQWYNNKIVLCHNHVSDLSIMKNILCADSYPVVGDNKKYPLNEISE</sequence>
<keyword evidence="2" id="KW-1185">Reference proteome</keyword>
<dbReference type="Proteomes" id="UP000094329">
    <property type="component" value="Unassembled WGS sequence"/>
</dbReference>
<dbReference type="SUPFAM" id="SSF51695">
    <property type="entry name" value="PLC-like phosphodiesterases"/>
    <property type="match status" value="1"/>
</dbReference>
<protein>
    <submittedName>
        <fullName evidence="1">Uncharacterized protein</fullName>
    </submittedName>
</protein>
<comment type="caution">
    <text evidence="1">The sequence shown here is derived from an EMBL/GenBank/DDBJ whole genome shotgun (WGS) entry which is preliminary data.</text>
</comment>
<dbReference type="Gene3D" id="3.20.20.190">
    <property type="entry name" value="Phosphatidylinositol (PI) phosphodiesterase"/>
    <property type="match status" value="1"/>
</dbReference>